<evidence type="ECO:0008006" key="8">
    <source>
        <dbReference type="Google" id="ProtNLM"/>
    </source>
</evidence>
<reference evidence="6 7" key="1">
    <citation type="submission" date="2017-09" db="EMBL/GenBank/DDBJ databases">
        <title>Depth-based differentiation of microbial function through sediment-hosted aquifers and enrichment of novel symbionts in the deep terrestrial subsurface.</title>
        <authorList>
            <person name="Probst A.J."/>
            <person name="Ladd B."/>
            <person name="Jarett J.K."/>
            <person name="Geller-Mcgrath D.E."/>
            <person name="Sieber C.M."/>
            <person name="Emerson J.B."/>
            <person name="Anantharaman K."/>
            <person name="Thomas B.C."/>
            <person name="Malmstrom R."/>
            <person name="Stieglmeier M."/>
            <person name="Klingl A."/>
            <person name="Woyke T."/>
            <person name="Ryan C.M."/>
            <person name="Banfield J.F."/>
        </authorList>
    </citation>
    <scope>NUCLEOTIDE SEQUENCE [LARGE SCALE GENOMIC DNA]</scope>
    <source>
        <strain evidence="6">CG11_big_fil_rev_8_21_14_0_20_37_16</strain>
    </source>
</reference>
<evidence type="ECO:0000256" key="2">
    <source>
        <dbReference type="ARBA" id="ARBA00022525"/>
    </source>
</evidence>
<keyword evidence="2" id="KW-0964">Secreted</keyword>
<dbReference type="Proteomes" id="UP000229497">
    <property type="component" value="Unassembled WGS sequence"/>
</dbReference>
<name>A0A2H0KKR8_9BACT</name>
<organism evidence="6 7">
    <name type="scientific">Candidatus Roizmanbacteria bacterium CG11_big_fil_rev_8_21_14_0_20_37_16</name>
    <dbReference type="NCBI Taxonomy" id="1974857"/>
    <lineage>
        <taxon>Bacteria</taxon>
        <taxon>Candidatus Roizmaniibacteriota</taxon>
    </lineage>
</organism>
<dbReference type="AlphaFoldDB" id="A0A2H0KKR8"/>
<dbReference type="SUPFAM" id="SSF52833">
    <property type="entry name" value="Thioredoxin-like"/>
    <property type="match status" value="1"/>
</dbReference>
<evidence type="ECO:0000256" key="5">
    <source>
        <dbReference type="SAM" id="MobiDB-lite"/>
    </source>
</evidence>
<comment type="subcellular location">
    <subcellularLocation>
        <location evidence="1">Secreted</location>
    </subcellularLocation>
</comment>
<dbReference type="InterPro" id="IPR004911">
    <property type="entry name" value="Interferon-induced_GILT"/>
</dbReference>
<accession>A0A2H0KKR8</accession>
<protein>
    <recommendedName>
        <fullName evidence="8">Thioredoxin-like fold domain-containing protein</fullName>
    </recommendedName>
</protein>
<gene>
    <name evidence="6" type="ORF">COV87_01310</name>
</gene>
<proteinExistence type="predicted"/>
<comment type="caution">
    <text evidence="6">The sequence shown here is derived from an EMBL/GenBank/DDBJ whole genome shotgun (WGS) entry which is preliminary data.</text>
</comment>
<evidence type="ECO:0000256" key="1">
    <source>
        <dbReference type="ARBA" id="ARBA00004613"/>
    </source>
</evidence>
<dbReference type="PANTHER" id="PTHR13234">
    <property type="entry name" value="GAMMA-INTERFERON INDUCIBLE LYSOSOMAL THIOL REDUCTASE GILT"/>
    <property type="match status" value="1"/>
</dbReference>
<evidence type="ECO:0000313" key="6">
    <source>
        <dbReference type="EMBL" id="PIQ71816.1"/>
    </source>
</evidence>
<sequence length="339" mass="36515">MVKKHSAAMPPQPKLNWSMIAVVAALAGVLLLVKTFRGKTDEFKNKTIPAAIKKVLNSPDTKFEVSSIKETNGVYEFQLKLQNQSYTSYITKDGKILFTSGVKLDDAGKQAAGAASTTSAQKKLTAKDLKKSDKPTLTAFVVANCPYGLQTQRVFKKAMEDAPALADYLKVKYIGSIVDGKITSMHGDEEAKENMRQICVRDEQPDLYWPYVNCYMKEGKTEVCLTEAGVDTAMMTACTEDPKRGNAFAQKDFDMANKFNVSGSPTLVLNDAQVVSEFDFGGRIPNSMKTLVCGGSKTPGEFCSNDISTKEVAVSLSVTDDAASTGGTTNSAAGCAPAK</sequence>
<keyword evidence="4" id="KW-0325">Glycoprotein</keyword>
<feature type="compositionally biased region" description="Low complexity" evidence="5">
    <location>
        <begin position="322"/>
        <end position="339"/>
    </location>
</feature>
<dbReference type="InterPro" id="IPR036249">
    <property type="entry name" value="Thioredoxin-like_sf"/>
</dbReference>
<dbReference type="Gene3D" id="3.40.30.10">
    <property type="entry name" value="Glutaredoxin"/>
    <property type="match status" value="1"/>
</dbReference>
<dbReference type="Pfam" id="PF03227">
    <property type="entry name" value="GILT"/>
    <property type="match status" value="1"/>
</dbReference>
<evidence type="ECO:0000313" key="7">
    <source>
        <dbReference type="Proteomes" id="UP000229497"/>
    </source>
</evidence>
<feature type="region of interest" description="Disordered" evidence="5">
    <location>
        <begin position="320"/>
        <end position="339"/>
    </location>
</feature>
<dbReference type="GO" id="GO:0016671">
    <property type="term" value="F:oxidoreductase activity, acting on a sulfur group of donors, disulfide as acceptor"/>
    <property type="evidence" value="ECO:0007669"/>
    <property type="project" value="InterPro"/>
</dbReference>
<dbReference type="PANTHER" id="PTHR13234:SF8">
    <property type="entry name" value="GAMMA-INTERFERON-INDUCIBLE LYSOSOMAL THIOL REDUCTASE"/>
    <property type="match status" value="1"/>
</dbReference>
<dbReference type="EMBL" id="PCVK01000035">
    <property type="protein sequence ID" value="PIQ71816.1"/>
    <property type="molecule type" value="Genomic_DNA"/>
</dbReference>
<evidence type="ECO:0000256" key="3">
    <source>
        <dbReference type="ARBA" id="ARBA00022729"/>
    </source>
</evidence>
<dbReference type="GO" id="GO:0005576">
    <property type="term" value="C:extracellular region"/>
    <property type="evidence" value="ECO:0007669"/>
    <property type="project" value="UniProtKB-SubCell"/>
</dbReference>
<keyword evidence="3" id="KW-0732">Signal</keyword>
<evidence type="ECO:0000256" key="4">
    <source>
        <dbReference type="ARBA" id="ARBA00023180"/>
    </source>
</evidence>